<feature type="chain" id="PRO_5014126424" evidence="4">
    <location>
        <begin position="20"/>
        <end position="453"/>
    </location>
</feature>
<evidence type="ECO:0000256" key="2">
    <source>
        <dbReference type="ARBA" id="ARBA00022729"/>
    </source>
</evidence>
<evidence type="ECO:0000313" key="6">
    <source>
        <dbReference type="Proteomes" id="UP000236161"/>
    </source>
</evidence>
<dbReference type="SUPFAM" id="SSF53474">
    <property type="entry name" value="alpha/beta-Hydrolases"/>
    <property type="match status" value="1"/>
</dbReference>
<dbReference type="EMBL" id="KZ452313">
    <property type="protein sequence ID" value="PKA48514.1"/>
    <property type="molecule type" value="Genomic_DNA"/>
</dbReference>
<dbReference type="Proteomes" id="UP000236161">
    <property type="component" value="Unassembled WGS sequence"/>
</dbReference>
<keyword evidence="5" id="KW-0645">Protease</keyword>
<dbReference type="EC" id="3.4.16.5" evidence="5"/>
<protein>
    <submittedName>
        <fullName evidence="5">Serine carboxypeptidase-like 40</fullName>
        <ecNumber evidence="5">3.4.16.5</ecNumber>
    </submittedName>
</protein>
<dbReference type="InterPro" id="IPR029058">
    <property type="entry name" value="AB_hydrolase_fold"/>
</dbReference>
<keyword evidence="6" id="KW-1185">Reference proteome</keyword>
<dbReference type="GO" id="GO:0005773">
    <property type="term" value="C:vacuole"/>
    <property type="evidence" value="ECO:0007669"/>
    <property type="project" value="TreeGrafter"/>
</dbReference>
<dbReference type="AlphaFoldDB" id="A0A2H9ZZ09"/>
<dbReference type="PRINTS" id="PR00724">
    <property type="entry name" value="CRBOXYPTASEC"/>
</dbReference>
<accession>A0A2H9ZZ09</accession>
<dbReference type="Gene3D" id="3.40.50.1820">
    <property type="entry name" value="alpha/beta hydrolase"/>
    <property type="match status" value="1"/>
</dbReference>
<reference evidence="5 6" key="1">
    <citation type="journal article" date="2017" name="Nature">
        <title>The Apostasia genome and the evolution of orchids.</title>
        <authorList>
            <person name="Zhang G.Q."/>
            <person name="Liu K.W."/>
            <person name="Li Z."/>
            <person name="Lohaus R."/>
            <person name="Hsiao Y.Y."/>
            <person name="Niu S.C."/>
            <person name="Wang J.Y."/>
            <person name="Lin Y.C."/>
            <person name="Xu Q."/>
            <person name="Chen L.J."/>
            <person name="Yoshida K."/>
            <person name="Fujiwara S."/>
            <person name="Wang Z.W."/>
            <person name="Zhang Y.Q."/>
            <person name="Mitsuda N."/>
            <person name="Wang M."/>
            <person name="Liu G.H."/>
            <person name="Pecoraro L."/>
            <person name="Huang H.X."/>
            <person name="Xiao X.J."/>
            <person name="Lin M."/>
            <person name="Wu X.Y."/>
            <person name="Wu W.L."/>
            <person name="Chen Y.Y."/>
            <person name="Chang S.B."/>
            <person name="Sakamoto S."/>
            <person name="Ohme-Takagi M."/>
            <person name="Yagi M."/>
            <person name="Zeng S.J."/>
            <person name="Shen C.Y."/>
            <person name="Yeh C.M."/>
            <person name="Luo Y.B."/>
            <person name="Tsai W.C."/>
            <person name="Van de Peer Y."/>
            <person name="Liu Z.J."/>
        </authorList>
    </citation>
    <scope>NUCLEOTIDE SEQUENCE [LARGE SCALE GENOMIC DNA]</scope>
    <source>
        <strain evidence="6">cv. Shenzhen</strain>
        <tissue evidence="5">Stem</tissue>
    </source>
</reference>
<dbReference type="Pfam" id="PF00450">
    <property type="entry name" value="Peptidase_S10"/>
    <property type="match status" value="2"/>
</dbReference>
<dbReference type="InterPro" id="IPR001563">
    <property type="entry name" value="Peptidase_S10"/>
</dbReference>
<organism evidence="5 6">
    <name type="scientific">Apostasia shenzhenica</name>
    <dbReference type="NCBI Taxonomy" id="1088818"/>
    <lineage>
        <taxon>Eukaryota</taxon>
        <taxon>Viridiplantae</taxon>
        <taxon>Streptophyta</taxon>
        <taxon>Embryophyta</taxon>
        <taxon>Tracheophyta</taxon>
        <taxon>Spermatophyta</taxon>
        <taxon>Magnoliopsida</taxon>
        <taxon>Liliopsida</taxon>
        <taxon>Asparagales</taxon>
        <taxon>Orchidaceae</taxon>
        <taxon>Apostasioideae</taxon>
        <taxon>Apostasia</taxon>
    </lineage>
</organism>
<name>A0A2H9ZZ09_9ASPA</name>
<evidence type="ECO:0000256" key="1">
    <source>
        <dbReference type="ARBA" id="ARBA00009431"/>
    </source>
</evidence>
<dbReference type="PANTHER" id="PTHR11802">
    <property type="entry name" value="SERINE PROTEASE FAMILY S10 SERINE CARBOXYPEPTIDASE"/>
    <property type="match status" value="1"/>
</dbReference>
<dbReference type="GO" id="GO:0006508">
    <property type="term" value="P:proteolysis"/>
    <property type="evidence" value="ECO:0007669"/>
    <property type="project" value="InterPro"/>
</dbReference>
<dbReference type="PANTHER" id="PTHR11802:SF132">
    <property type="entry name" value="SERINE CARBOXYPEPTIDASE-LIKE 36-RELATED"/>
    <property type="match status" value="1"/>
</dbReference>
<gene>
    <name evidence="5" type="primary">SCPL40</name>
    <name evidence="5" type="ORF">AXF42_Ash017413</name>
</gene>
<keyword evidence="3" id="KW-0325">Glycoprotein</keyword>
<dbReference type="Gene3D" id="3.40.50.12670">
    <property type="match status" value="1"/>
</dbReference>
<proteinExistence type="inferred from homology"/>
<evidence type="ECO:0000256" key="3">
    <source>
        <dbReference type="ARBA" id="ARBA00023180"/>
    </source>
</evidence>
<evidence type="ECO:0000256" key="4">
    <source>
        <dbReference type="SAM" id="SignalP"/>
    </source>
</evidence>
<sequence>MKSLFPLFLHLLVLHAAAASPTRLLLDFVIGKVRTGAARPWDLTLLPVASVTTNQGSKVADRIAALPGEPVVRANVRQYAGYVAVDQKAGRNFFYYFVEAREKKNATNVAPLILWINGGPGCSSVGAGAFIEHGRLLVNPGGKTLRLSHHFWSKLAHVLYVDSPVGTGFSYSDTPSDYLSYSDSSVASDNLNFLVNWLARFPEHAGRDLYLAGEGYAGNYLPQLAQIILNHNRARKAPAIKLKGLIMGNPIMDFEQDRWGVFDNLWSHGMLSQGVIDTIQKECTNWTTPAGCSAITAVAGRLVAPLYLFDLTASVCRFKFTPSTKLNVEEHYECAEKDVAAYLSSPDVQKALHVNPAKAPKTWVQCNSNVMNSYGDITISTLPILESLLSNNVSIFIYRQQGGYAEEYSNGLLTYATVRGAGHLVAKTKGPELQQMLNLYFSGTLKNTVVAGM</sequence>
<feature type="signal peptide" evidence="4">
    <location>
        <begin position="1"/>
        <end position="19"/>
    </location>
</feature>
<dbReference type="OrthoDB" id="443318at2759"/>
<keyword evidence="5" id="KW-0121">Carboxypeptidase</keyword>
<evidence type="ECO:0000313" key="5">
    <source>
        <dbReference type="EMBL" id="PKA48514.1"/>
    </source>
</evidence>
<keyword evidence="2 4" id="KW-0732">Signal</keyword>
<comment type="similarity">
    <text evidence="1">Belongs to the peptidase S10 family.</text>
</comment>
<dbReference type="FunFam" id="3.40.50.1820:FF:000211">
    <property type="entry name" value="Carboxypeptidase"/>
    <property type="match status" value="1"/>
</dbReference>
<keyword evidence="5" id="KW-0378">Hydrolase</keyword>
<dbReference type="GO" id="GO:0004185">
    <property type="term" value="F:serine-type carboxypeptidase activity"/>
    <property type="evidence" value="ECO:0007669"/>
    <property type="project" value="UniProtKB-EC"/>
</dbReference>